<keyword evidence="5" id="KW-1133">Transmembrane helix</keyword>
<evidence type="ECO:0000313" key="7">
    <source>
        <dbReference type="EMBL" id="RST96694.1"/>
    </source>
</evidence>
<reference evidence="7 8" key="1">
    <citation type="submission" date="2017-05" db="EMBL/GenBank/DDBJ databases">
        <title>Vagococcus spp. assemblies.</title>
        <authorList>
            <person name="Gulvik C.A."/>
        </authorList>
    </citation>
    <scope>NUCLEOTIDE SEQUENCE [LARGE SCALE GENOMIC DNA]</scope>
    <source>
        <strain evidence="7 8">NCFB 2777</strain>
    </source>
</reference>
<keyword evidence="3" id="KW-0732">Signal</keyword>
<protein>
    <recommendedName>
        <fullName evidence="6">Gram-positive cocci surface proteins LPxTG domain-containing protein</fullName>
    </recommendedName>
</protein>
<keyword evidence="1" id="KW-0134">Cell wall</keyword>
<keyword evidence="5" id="KW-0472">Membrane</keyword>
<evidence type="ECO:0000256" key="2">
    <source>
        <dbReference type="ARBA" id="ARBA00022525"/>
    </source>
</evidence>
<dbReference type="RefSeq" id="WP_126778972.1">
    <property type="nucleotide sequence ID" value="NZ_CAUQJP010000020.1"/>
</dbReference>
<proteinExistence type="predicted"/>
<evidence type="ECO:0000256" key="3">
    <source>
        <dbReference type="ARBA" id="ARBA00022729"/>
    </source>
</evidence>
<dbReference type="Pfam" id="PF00746">
    <property type="entry name" value="Gram_pos_anchor"/>
    <property type="match status" value="1"/>
</dbReference>
<accession>A0A429ZSH6</accession>
<organism evidence="7 8">
    <name type="scientific">Vagococcus salmoninarum</name>
    <dbReference type="NCBI Taxonomy" id="2739"/>
    <lineage>
        <taxon>Bacteria</taxon>
        <taxon>Bacillati</taxon>
        <taxon>Bacillota</taxon>
        <taxon>Bacilli</taxon>
        <taxon>Lactobacillales</taxon>
        <taxon>Enterococcaceae</taxon>
        <taxon>Vagococcus</taxon>
    </lineage>
</organism>
<dbReference type="EMBL" id="NGJU01000006">
    <property type="protein sequence ID" value="RST96694.1"/>
    <property type="molecule type" value="Genomic_DNA"/>
</dbReference>
<gene>
    <name evidence="7" type="ORF">CBF35_05535</name>
</gene>
<dbReference type="GeneID" id="98567825"/>
<evidence type="ECO:0000256" key="1">
    <source>
        <dbReference type="ARBA" id="ARBA00022512"/>
    </source>
</evidence>
<keyword evidence="2" id="KW-0964">Secreted</keyword>
<feature type="domain" description="Gram-positive cocci surface proteins LPxTG" evidence="6">
    <location>
        <begin position="65"/>
        <end position="99"/>
    </location>
</feature>
<evidence type="ECO:0000313" key="8">
    <source>
        <dbReference type="Proteomes" id="UP000287239"/>
    </source>
</evidence>
<dbReference type="AlphaFoldDB" id="A0A429ZSH6"/>
<evidence type="ECO:0000256" key="4">
    <source>
        <dbReference type="ARBA" id="ARBA00023088"/>
    </source>
</evidence>
<keyword evidence="8" id="KW-1185">Reference proteome</keyword>
<evidence type="ECO:0000256" key="5">
    <source>
        <dbReference type="SAM" id="Phobius"/>
    </source>
</evidence>
<dbReference type="Proteomes" id="UP000287239">
    <property type="component" value="Unassembled WGS sequence"/>
</dbReference>
<sequence>MPNIKIKQILLKGLVIVAVLLPLMNVSASEVGEAGNIGEVEFYEESQPKQPFKKKGKPSPKPILKLPQTSEQGIKKTVIIGGVILVGVAIILRRRHKQDV</sequence>
<dbReference type="InterPro" id="IPR019931">
    <property type="entry name" value="LPXTG_anchor"/>
</dbReference>
<keyword evidence="5" id="KW-0812">Transmembrane</keyword>
<comment type="caution">
    <text evidence="7">The sequence shown here is derived from an EMBL/GenBank/DDBJ whole genome shotgun (WGS) entry which is preliminary data.</text>
</comment>
<feature type="transmembrane region" description="Helical" evidence="5">
    <location>
        <begin position="74"/>
        <end position="92"/>
    </location>
</feature>
<keyword evidence="4" id="KW-0572">Peptidoglycan-anchor</keyword>
<name>A0A429ZSH6_9ENTE</name>
<evidence type="ECO:0000259" key="6">
    <source>
        <dbReference type="Pfam" id="PF00746"/>
    </source>
</evidence>
<dbReference type="NCBIfam" id="TIGR01167">
    <property type="entry name" value="LPXTG_anchor"/>
    <property type="match status" value="1"/>
</dbReference>